<dbReference type="SUPFAM" id="SSF111369">
    <property type="entry name" value="HlyD-like secretion proteins"/>
    <property type="match status" value="1"/>
</dbReference>
<protein>
    <submittedName>
        <fullName evidence="4">Secretion protein HlyD family protein</fullName>
    </submittedName>
</protein>
<proteinExistence type="inferred from homology"/>
<evidence type="ECO:0000256" key="2">
    <source>
        <dbReference type="SAM" id="Phobius"/>
    </source>
</evidence>
<reference evidence="4" key="1">
    <citation type="submission" date="2007-09" db="EMBL/GenBank/DDBJ databases">
        <title>Complete sequence of chromosome of Serratia proteamaculans 568.</title>
        <authorList>
            <consortium name="US DOE Joint Genome Institute"/>
            <person name="Copeland A."/>
            <person name="Lucas S."/>
            <person name="Lapidus A."/>
            <person name="Barry K."/>
            <person name="Glavina del Rio T."/>
            <person name="Dalin E."/>
            <person name="Tice H."/>
            <person name="Pitluck S."/>
            <person name="Chain P."/>
            <person name="Malfatti S."/>
            <person name="Shin M."/>
            <person name="Vergez L."/>
            <person name="Schmutz J."/>
            <person name="Larimer F."/>
            <person name="Land M."/>
            <person name="Hauser L."/>
            <person name="Kyrpides N."/>
            <person name="Kim E."/>
            <person name="Taghavi S."/>
            <person name="Newman L."/>
            <person name="Vangronsveld J."/>
            <person name="van der Lelie D."/>
            <person name="Richardson P."/>
        </authorList>
    </citation>
    <scope>NUCLEOTIDE SEQUENCE [LARGE SCALE GENOMIC DNA]</scope>
    <source>
        <strain evidence="4">568</strain>
    </source>
</reference>
<dbReference type="AlphaFoldDB" id="A8GE77"/>
<dbReference type="PANTHER" id="PTHR30386:SF28">
    <property type="entry name" value="EXPORTED PROTEIN"/>
    <property type="match status" value="1"/>
</dbReference>
<evidence type="ECO:0000313" key="4">
    <source>
        <dbReference type="EMBL" id="ABV41417.1"/>
    </source>
</evidence>
<sequence length="431" mass="48133">MTGRPPQLYREGYFAAQATRAEGEVIIPASLSLTVYAWVSVLLVLAILLFLMLGEYTRKARLEGVVMPSSGLIKVVARSAGQVTERLVAEGAAVKAGQALYRLSGEYFNGQGVGTLASVSDSLNRQYRMLEHQRAQELATRVLQQTGVRQRIAQLNQELSSADAAMLLVQQQAKLSHSLMERYRKLIAKGYVSELEFQQQRMTLSTAQEKVELQRQAQLRLKRELAAAASELRTLEQQQQGRDAELERQLQGIKQQKIELGAQRDHTLTAPVDGHIAVVLARAGQTVKQSDPLLMMVADDAQLQVELFAPSKAVGFIKPQQRVGFIKPQQRVGLRFASFPYEKFGVQYGVTRAITDTSLSASEALLQNPMVWKENEGHYRVIVALDKTTITAYGRQEPLRVGMTVSADVELDSRRLYEWLLEPLWSLQGRI</sequence>
<dbReference type="PRINTS" id="PR01490">
    <property type="entry name" value="RTXTOXIND"/>
</dbReference>
<dbReference type="Gene3D" id="2.40.50.100">
    <property type="match status" value="1"/>
</dbReference>
<dbReference type="STRING" id="399741.Spro_2316"/>
<dbReference type="InterPro" id="IPR050739">
    <property type="entry name" value="MFP"/>
</dbReference>
<keyword evidence="2" id="KW-1133">Transmembrane helix</keyword>
<dbReference type="KEGG" id="spe:Spro_2316"/>
<comment type="similarity">
    <text evidence="1">Belongs to the membrane fusion protein (MFP) (TC 8.A.1) family.</text>
</comment>
<organism evidence="4">
    <name type="scientific">Serratia proteamaculans (strain 568)</name>
    <dbReference type="NCBI Taxonomy" id="399741"/>
    <lineage>
        <taxon>Bacteria</taxon>
        <taxon>Pseudomonadati</taxon>
        <taxon>Pseudomonadota</taxon>
        <taxon>Gammaproteobacteria</taxon>
        <taxon>Enterobacterales</taxon>
        <taxon>Yersiniaceae</taxon>
        <taxon>Serratia</taxon>
    </lineage>
</organism>
<dbReference type="Pfam" id="PF25917">
    <property type="entry name" value="BSH_RND"/>
    <property type="match status" value="1"/>
</dbReference>
<evidence type="ECO:0000256" key="1">
    <source>
        <dbReference type="ARBA" id="ARBA00009477"/>
    </source>
</evidence>
<feature type="domain" description="Multidrug resistance protein MdtA-like barrel-sandwich hybrid" evidence="3">
    <location>
        <begin position="74"/>
        <end position="297"/>
    </location>
</feature>
<feature type="transmembrane region" description="Helical" evidence="2">
    <location>
        <begin position="35"/>
        <end position="53"/>
    </location>
</feature>
<dbReference type="HOGENOM" id="CLU_023976_4_2_6"/>
<keyword evidence="2" id="KW-0812">Transmembrane</keyword>
<accession>A8GE77</accession>
<keyword evidence="2" id="KW-0472">Membrane</keyword>
<evidence type="ECO:0000259" key="3">
    <source>
        <dbReference type="Pfam" id="PF25917"/>
    </source>
</evidence>
<dbReference type="OrthoDB" id="9775513at2"/>
<dbReference type="EMBL" id="CP000826">
    <property type="protein sequence ID" value="ABV41417.1"/>
    <property type="molecule type" value="Genomic_DNA"/>
</dbReference>
<name>A8GE77_SERP5</name>
<gene>
    <name evidence="4" type="ordered locus">Spro_2316</name>
</gene>
<dbReference type="InterPro" id="IPR058625">
    <property type="entry name" value="MdtA-like_BSH"/>
</dbReference>
<dbReference type="PANTHER" id="PTHR30386">
    <property type="entry name" value="MEMBRANE FUSION SUBUNIT OF EMRAB-TOLC MULTIDRUG EFFLUX PUMP"/>
    <property type="match status" value="1"/>
</dbReference>
<dbReference type="eggNOG" id="COG0845">
    <property type="taxonomic scope" value="Bacteria"/>
</dbReference>